<feature type="compositionally biased region" description="Basic and acidic residues" evidence="1">
    <location>
        <begin position="58"/>
        <end position="73"/>
    </location>
</feature>
<name>A0A8J6APC0_9EUKA</name>
<organism evidence="2 3">
    <name type="scientific">Carpediemonas membranifera</name>
    <dbReference type="NCBI Taxonomy" id="201153"/>
    <lineage>
        <taxon>Eukaryota</taxon>
        <taxon>Metamonada</taxon>
        <taxon>Carpediemonas-like organisms</taxon>
        <taxon>Carpediemonas</taxon>
    </lineage>
</organism>
<feature type="compositionally biased region" description="Acidic residues" evidence="1">
    <location>
        <begin position="360"/>
        <end position="373"/>
    </location>
</feature>
<dbReference type="AlphaFoldDB" id="A0A8J6APC0"/>
<evidence type="ECO:0000256" key="1">
    <source>
        <dbReference type="SAM" id="MobiDB-lite"/>
    </source>
</evidence>
<dbReference type="SUPFAM" id="SSF69322">
    <property type="entry name" value="Tricorn protease domain 2"/>
    <property type="match status" value="1"/>
</dbReference>
<reference evidence="2" key="1">
    <citation type="submission" date="2021-05" db="EMBL/GenBank/DDBJ databases">
        <title>A free-living protist that lacks canonical eukaryotic 1 DNA replication and segregation systems.</title>
        <authorList>
            <person name="Salas-Leiva D.E."/>
            <person name="Tromer E.C."/>
            <person name="Curtis B.A."/>
            <person name="Jerlstrom-Hultqvist J."/>
            <person name="Kolisko M."/>
            <person name="Yi Z."/>
            <person name="Salas-Leiva J.S."/>
            <person name="Gallot-Lavallee L."/>
            <person name="Kops G.J.P.L."/>
            <person name="Archibald J.M."/>
            <person name="Simpson A.G.B."/>
            <person name="Roger A.J."/>
        </authorList>
    </citation>
    <scope>NUCLEOTIDE SEQUENCE</scope>
    <source>
        <strain evidence="2">BICM</strain>
    </source>
</reference>
<protein>
    <submittedName>
        <fullName evidence="2">Uncharacterized protein</fullName>
    </submittedName>
</protein>
<evidence type="ECO:0000313" key="2">
    <source>
        <dbReference type="EMBL" id="KAG9389731.1"/>
    </source>
</evidence>
<evidence type="ECO:0000313" key="3">
    <source>
        <dbReference type="Proteomes" id="UP000717585"/>
    </source>
</evidence>
<dbReference type="Proteomes" id="UP000717585">
    <property type="component" value="Unassembled WGS sequence"/>
</dbReference>
<accession>A0A8J6APC0</accession>
<feature type="region of interest" description="Disordered" evidence="1">
    <location>
        <begin position="36"/>
        <end position="73"/>
    </location>
</feature>
<comment type="caution">
    <text evidence="2">The sequence shown here is derived from an EMBL/GenBank/DDBJ whole genome shotgun (WGS) entry which is preliminary data.</text>
</comment>
<proteinExistence type="predicted"/>
<feature type="region of interest" description="Disordered" evidence="1">
    <location>
        <begin position="351"/>
        <end position="384"/>
    </location>
</feature>
<dbReference type="EMBL" id="JAHDYR010000067">
    <property type="protein sequence ID" value="KAG9389731.1"/>
    <property type="molecule type" value="Genomic_DNA"/>
</dbReference>
<keyword evidence="3" id="KW-1185">Reference proteome</keyword>
<feature type="compositionally biased region" description="Basic and acidic residues" evidence="1">
    <location>
        <begin position="36"/>
        <end position="48"/>
    </location>
</feature>
<gene>
    <name evidence="2" type="ORF">J8273_8405</name>
</gene>
<sequence length="736" mass="79879">MRIHLQLDLDLEPDELNSYAGAFVVALQRITEELQQKSTEMKASKTESEPSAPISPKRFTDTKPHEGSPPRDLTDREFIHEFLEALRNDEHHARTIPALTSFLLSPKESPRRLERLQMLLELLFNNFLLNINITEQVLHPLFRGLFLLPATFQQVIHNFFVTRVHHRLVKTIRVYHKQPSELLSNIVLLSRASCMLVSSGYLAPKLVFKTVVDFLDSEQSCIPAIVLFSFLDGICSDRLEQSVPPQTLADLRRRVNGLLSDPRMSDIQAKLTMLAGRVGATETADPRGPESVLSDADTCDSDDSLDAASLSVTPRFTARDVIEIPDLDPVDGVASDDPLDVVQEARVMSDFTESSLSNDDITDDECTDSDESDATTAGTADRGVPVPSLLTRYQRYRTAGKKATPKERIQAKKYTDACSLHGHTTLARSIAIDECGSVVSVGPDKVVSHSEHGLPCDSFKVQLPAVEGSGDDQIRTPVLVAASGPYLAVAAVALDIHKFGWATVSVYRRSGGGHWTYLATTRLDNVPAVTALAGVRGGFIAATCRRQGVDLVPSLDLVAVNTEGGCVFTRLSAVGPHEISNMAVAPDGKHYSFVTTDGALTVGSIDKASHIAVDSNATAGHPVISITMPAEDTVVFGTTEDGGMVCVYSAKERAVVQHAATQQTPLSIVSVDSDRLAVSTDANLVIYHTPSNSITNGPLREVYSGGVVWNKTTGVISTMVGEKARVAQFKPCWDME</sequence>
<feature type="region of interest" description="Disordered" evidence="1">
    <location>
        <begin position="280"/>
        <end position="299"/>
    </location>
</feature>